<feature type="compositionally biased region" description="Polar residues" evidence="1">
    <location>
        <begin position="302"/>
        <end position="313"/>
    </location>
</feature>
<feature type="compositionally biased region" description="Polar residues" evidence="1">
    <location>
        <begin position="751"/>
        <end position="760"/>
    </location>
</feature>
<feature type="compositionally biased region" description="Basic and acidic residues" evidence="1">
    <location>
        <begin position="723"/>
        <end position="732"/>
    </location>
</feature>
<reference evidence="2 3" key="1">
    <citation type="journal article" date="2018" name="IMA Fungus">
        <title>IMA Genome-F 10: Nine draft genome sequences of Claviceps purpurea s.lat., including C. arundinis, C. humidiphila, and C. cf. spartinae, pseudomolecules for the pitch canker pathogen Fusarium circinatum, draft genome of Davidsoniella eucalypti, Grosmannia galeiformis, Quambalaria eucalypti, and Teratosphaeria destructans.</title>
        <authorList>
            <person name="Wingfield B.D."/>
            <person name="Liu M."/>
            <person name="Nguyen H.D."/>
            <person name="Lane F.A."/>
            <person name="Morgan S.W."/>
            <person name="De Vos L."/>
            <person name="Wilken P.M."/>
            <person name="Duong T.A."/>
            <person name="Aylward J."/>
            <person name="Coetzee M.P."/>
            <person name="Dadej K."/>
            <person name="De Beer Z.W."/>
            <person name="Findlay W."/>
            <person name="Havenga M."/>
            <person name="Kolarik M."/>
            <person name="Menzies J.G."/>
            <person name="Naidoo K."/>
            <person name="Pochopski O."/>
            <person name="Shoukouhi P."/>
            <person name="Santana Q.C."/>
            <person name="Seifert K.A."/>
            <person name="Soal N."/>
            <person name="Steenkamp E.T."/>
            <person name="Tatham C.T."/>
            <person name="van der Nest M.A."/>
            <person name="Wingfield M.J."/>
        </authorList>
    </citation>
    <scope>NUCLEOTIDE SEQUENCE [LARGE SCALE GENOMIC DNA]</scope>
    <source>
        <strain evidence="2">CMW44962</strain>
    </source>
</reference>
<feature type="region of interest" description="Disordered" evidence="1">
    <location>
        <begin position="164"/>
        <end position="412"/>
    </location>
</feature>
<gene>
    <name evidence="2" type="ORF">Tdes44962_MAKER07330</name>
</gene>
<feature type="compositionally biased region" description="Polar residues" evidence="1">
    <location>
        <begin position="90"/>
        <end position="110"/>
    </location>
</feature>
<feature type="region of interest" description="Disordered" evidence="1">
    <location>
        <begin position="657"/>
        <end position="774"/>
    </location>
</feature>
<dbReference type="Proteomes" id="UP001138500">
    <property type="component" value="Unassembled WGS sequence"/>
</dbReference>
<feature type="region of interest" description="Disordered" evidence="1">
    <location>
        <begin position="554"/>
        <end position="582"/>
    </location>
</feature>
<feature type="compositionally biased region" description="Polar residues" evidence="1">
    <location>
        <begin position="696"/>
        <end position="718"/>
    </location>
</feature>
<name>A0A9W7W6D3_9PEZI</name>
<dbReference type="EMBL" id="RIBY02000324">
    <property type="protein sequence ID" value="KAH9844506.1"/>
    <property type="molecule type" value="Genomic_DNA"/>
</dbReference>
<keyword evidence="3" id="KW-1185">Reference proteome</keyword>
<reference evidence="2 3" key="2">
    <citation type="journal article" date="2021" name="Curr. Genet.">
        <title>Genetic response to nitrogen starvation in the aggressive Eucalyptus foliar pathogen Teratosphaeria destructans.</title>
        <authorList>
            <person name="Havenga M."/>
            <person name="Wingfield B.D."/>
            <person name="Wingfield M.J."/>
            <person name="Dreyer L.L."/>
            <person name="Roets F."/>
            <person name="Aylward J."/>
        </authorList>
    </citation>
    <scope>NUCLEOTIDE SEQUENCE [LARGE SCALE GENOMIC DNA]</scope>
    <source>
        <strain evidence="2">CMW44962</strain>
    </source>
</reference>
<organism evidence="2 3">
    <name type="scientific">Teratosphaeria destructans</name>
    <dbReference type="NCBI Taxonomy" id="418781"/>
    <lineage>
        <taxon>Eukaryota</taxon>
        <taxon>Fungi</taxon>
        <taxon>Dikarya</taxon>
        <taxon>Ascomycota</taxon>
        <taxon>Pezizomycotina</taxon>
        <taxon>Dothideomycetes</taxon>
        <taxon>Dothideomycetidae</taxon>
        <taxon>Mycosphaerellales</taxon>
        <taxon>Teratosphaeriaceae</taxon>
        <taxon>Teratosphaeria</taxon>
    </lineage>
</organism>
<feature type="compositionally biased region" description="Low complexity" evidence="1">
    <location>
        <begin position="679"/>
        <end position="691"/>
    </location>
</feature>
<comment type="caution">
    <text evidence="2">The sequence shown here is derived from an EMBL/GenBank/DDBJ whole genome shotgun (WGS) entry which is preliminary data.</text>
</comment>
<sequence length="834" mass="89415">MHEHCKADPANEYDLGGIHEGSESAGNDSFDGSRSLYTFEEALESSTMLGKEPSPKARRSKSKKSLPLLKLHSLVSEKRHSLQTAPVAGANSNSPQSQASLAKQSEQTSRFQKKLKKPMPHALKKQRNGDKTITKDAECSVELSTVPEGLAVAHVRRVRDEVIGDADLSKGSVDHPPVEPNAENPESRWSLFSRSRSKSRSRGRSNSVRQSVVDLPDSPEAQKPGGTIRERSKSESRTRSLSVTRPSAEDMTGSCGSAPAGRPIEVGMPASTIFAPGDRAVGGESYETSTNMAKRATAPVPGTTQHSVQSPLAVSTGLLKTKSRGMTPEMASELARMKSRDFAPQAAQDTESRPRMAMSKHFKSKSRSSAAPVLERRVEDYFPDWQSKPTASHPAPAPGPNRPYSSYAESVPPLPELPVDVMKKAHRAGEIIAKKSSARSTPTVSARNSVEMSQARPASGKKARSSSRVKTQQELTSAIDSSTPGRQIVPEQTGHVDYALRAPTHKEADTCDVTAEKLAAGGQASRPNLDSTSAGWPGWEQQATLWRDYQRSLHQQVDRHEDGHLPRPESPPLPRQRAAVPLSASPSIVVSRYITPLAAESAARANAGPPSPSHAAQNAEAYRGSIGDDKENRPAQLDIPKYDSAVSSDPSNATFVTVKSWDPGSVKPSVPRSDSSVSTNTHTTTVTTTATFNARPKTTSAQRSRTASGPFTPYSPTQAAAAERSRTERLARPDISGPGQDAASLAWLDESANSSTTSLGTPCGPRQPKKGEGPLHDRYSGGLGYGWDRASGFGGSAGTRTSGCEGNRKSVHMSEQFGIDLSDVPIFLQRRSDQ</sequence>
<feature type="region of interest" description="Disordered" evidence="1">
    <location>
        <begin position="430"/>
        <end position="536"/>
    </location>
</feature>
<evidence type="ECO:0000313" key="3">
    <source>
        <dbReference type="Proteomes" id="UP001138500"/>
    </source>
</evidence>
<proteinExistence type="predicted"/>
<accession>A0A9W7W6D3</accession>
<feature type="compositionally biased region" description="Basic and acidic residues" evidence="1">
    <location>
        <begin position="228"/>
        <end position="238"/>
    </location>
</feature>
<protein>
    <submittedName>
        <fullName evidence="2">Uncharacterized protein</fullName>
    </submittedName>
</protein>
<dbReference type="AlphaFoldDB" id="A0A9W7W6D3"/>
<feature type="compositionally biased region" description="Low complexity" evidence="1">
    <location>
        <begin position="65"/>
        <end position="74"/>
    </location>
</feature>
<feature type="compositionally biased region" description="Polar residues" evidence="1">
    <location>
        <begin position="438"/>
        <end position="452"/>
    </location>
</feature>
<feature type="compositionally biased region" description="Polar residues" evidence="1">
    <location>
        <begin position="468"/>
        <end position="485"/>
    </location>
</feature>
<feature type="compositionally biased region" description="Basic residues" evidence="1">
    <location>
        <begin position="111"/>
        <end position="126"/>
    </location>
</feature>
<feature type="compositionally biased region" description="Basic and acidic residues" evidence="1">
    <location>
        <begin position="554"/>
        <end position="567"/>
    </location>
</feature>
<evidence type="ECO:0000256" key="1">
    <source>
        <dbReference type="SAM" id="MobiDB-lite"/>
    </source>
</evidence>
<dbReference type="OrthoDB" id="5341904at2759"/>
<evidence type="ECO:0000313" key="2">
    <source>
        <dbReference type="EMBL" id="KAH9844506.1"/>
    </source>
</evidence>
<feature type="compositionally biased region" description="Polar residues" evidence="1">
    <location>
        <begin position="525"/>
        <end position="534"/>
    </location>
</feature>
<feature type="region of interest" description="Disordered" evidence="1">
    <location>
        <begin position="1"/>
        <end position="134"/>
    </location>
</feature>
<feature type="compositionally biased region" description="Polar residues" evidence="1">
    <location>
        <begin position="24"/>
        <end position="36"/>
    </location>
</feature>